<reference evidence="9" key="2">
    <citation type="submission" date="2020-05" db="UniProtKB">
        <authorList>
            <consortium name="EnsemblMetazoa"/>
        </authorList>
    </citation>
    <scope>IDENTIFICATION</scope>
    <source>
        <strain evidence="9">A-37</strain>
    </source>
</reference>
<evidence type="ECO:0000313" key="10">
    <source>
        <dbReference type="Proteomes" id="UP000075883"/>
    </source>
</evidence>
<evidence type="ECO:0000256" key="5">
    <source>
        <dbReference type="ARBA" id="ARBA00023157"/>
    </source>
</evidence>
<dbReference type="InterPro" id="IPR050430">
    <property type="entry name" value="Peptidase_S1"/>
</dbReference>
<sequence length="380" mass="41391">MGGKFMLASTDVIAFMVMASIHGQKLDDYYTTERGESVFATHELTNLLRFFLPVLQTAVPVVFGQSNLTLPQPFNVSLEVNHTLPSNSLPPLATIAPEWKPIPHYLHAHYDPMGKVLWFPRIIGGALATPGEFPAMVSLQQIHNSAHVCGGTLITMSHVLTAAHCVTDVRGVPQAATQYQVMGDDLYILPQMGSPSRQIRRVASIIIHPKYDSTLFSNDIAIVRVVSEFRKTDTFFPGKRIQKAPTLGDRCSLAGWGVTDERSTTMSPNLQRINVAISDFGTCNVVFDNLLTMGMLCAAAPGRDACQGDSGGALLCAGGRVAGIVSFGDGCAKPNVPGVYVDVAYYEKWINQVLKNGGERSVGYLASMIMFYWAVKHLLR</sequence>
<accession>A0A182MUP5</accession>
<dbReference type="PROSITE" id="PS00134">
    <property type="entry name" value="TRYPSIN_HIS"/>
    <property type="match status" value="1"/>
</dbReference>
<dbReference type="EMBL" id="AXCM01002749">
    <property type="status" value="NOT_ANNOTATED_CDS"/>
    <property type="molecule type" value="Genomic_DNA"/>
</dbReference>
<keyword evidence="2" id="KW-0222">Digestion</keyword>
<dbReference type="InterPro" id="IPR001254">
    <property type="entry name" value="Trypsin_dom"/>
</dbReference>
<dbReference type="InterPro" id="IPR033116">
    <property type="entry name" value="TRYPSIN_SER"/>
</dbReference>
<evidence type="ECO:0000256" key="1">
    <source>
        <dbReference type="ARBA" id="ARBA00022670"/>
    </source>
</evidence>
<dbReference type="PRINTS" id="PR00722">
    <property type="entry name" value="CHYMOTRYPSIN"/>
</dbReference>
<evidence type="ECO:0000256" key="2">
    <source>
        <dbReference type="ARBA" id="ARBA00022757"/>
    </source>
</evidence>
<keyword evidence="1 7" id="KW-0645">Protease</keyword>
<reference evidence="10" key="1">
    <citation type="submission" date="2013-09" db="EMBL/GenBank/DDBJ databases">
        <title>The Genome Sequence of Anopheles culicifacies species A.</title>
        <authorList>
            <consortium name="The Broad Institute Genomics Platform"/>
            <person name="Neafsey D.E."/>
            <person name="Besansky N."/>
            <person name="Howell P."/>
            <person name="Walton C."/>
            <person name="Young S.K."/>
            <person name="Zeng Q."/>
            <person name="Gargeya S."/>
            <person name="Fitzgerald M."/>
            <person name="Haas B."/>
            <person name="Abouelleil A."/>
            <person name="Allen A.W."/>
            <person name="Alvarado L."/>
            <person name="Arachchi H.M."/>
            <person name="Berlin A.M."/>
            <person name="Chapman S.B."/>
            <person name="Gainer-Dewar J."/>
            <person name="Goldberg J."/>
            <person name="Griggs A."/>
            <person name="Gujja S."/>
            <person name="Hansen M."/>
            <person name="Howarth C."/>
            <person name="Imamovic A."/>
            <person name="Ireland A."/>
            <person name="Larimer J."/>
            <person name="McCowan C."/>
            <person name="Murphy C."/>
            <person name="Pearson M."/>
            <person name="Poon T.W."/>
            <person name="Priest M."/>
            <person name="Roberts A."/>
            <person name="Saif S."/>
            <person name="Shea T."/>
            <person name="Sisk P."/>
            <person name="Sykes S."/>
            <person name="Wortman J."/>
            <person name="Nusbaum C."/>
            <person name="Birren B."/>
        </authorList>
    </citation>
    <scope>NUCLEOTIDE SEQUENCE [LARGE SCALE GENOMIC DNA]</scope>
    <source>
        <strain evidence="10">A-37</strain>
    </source>
</reference>
<dbReference type="VEuPathDB" id="VectorBase:ACUA026668"/>
<dbReference type="Gene3D" id="2.40.10.10">
    <property type="entry name" value="Trypsin-like serine proteases"/>
    <property type="match status" value="1"/>
</dbReference>
<dbReference type="Pfam" id="PF00089">
    <property type="entry name" value="Trypsin"/>
    <property type="match status" value="1"/>
</dbReference>
<dbReference type="GO" id="GO:0007586">
    <property type="term" value="P:digestion"/>
    <property type="evidence" value="ECO:0007669"/>
    <property type="project" value="UniProtKB-KW"/>
</dbReference>
<dbReference type="EnsemblMetazoa" id="ACUA026668-RA">
    <property type="protein sequence ID" value="ACUA026668-PA"/>
    <property type="gene ID" value="ACUA026668"/>
</dbReference>
<dbReference type="AlphaFoldDB" id="A0A182MUP5"/>
<dbReference type="InterPro" id="IPR018114">
    <property type="entry name" value="TRYPSIN_HIS"/>
</dbReference>
<dbReference type="PROSITE" id="PS50240">
    <property type="entry name" value="TRYPSIN_DOM"/>
    <property type="match status" value="1"/>
</dbReference>
<keyword evidence="3 7" id="KW-0378">Hydrolase</keyword>
<evidence type="ECO:0000256" key="6">
    <source>
        <dbReference type="ARBA" id="ARBA00024195"/>
    </source>
</evidence>
<dbReference type="GO" id="GO:0004252">
    <property type="term" value="F:serine-type endopeptidase activity"/>
    <property type="evidence" value="ECO:0007669"/>
    <property type="project" value="InterPro"/>
</dbReference>
<dbReference type="Proteomes" id="UP000075883">
    <property type="component" value="Unassembled WGS sequence"/>
</dbReference>
<dbReference type="PANTHER" id="PTHR24276:SF96">
    <property type="entry name" value="PEPTIDASE S1 DOMAIN-CONTAINING PROTEIN"/>
    <property type="match status" value="1"/>
</dbReference>
<organism evidence="9 10">
    <name type="scientific">Anopheles culicifacies</name>
    <dbReference type="NCBI Taxonomy" id="139723"/>
    <lineage>
        <taxon>Eukaryota</taxon>
        <taxon>Metazoa</taxon>
        <taxon>Ecdysozoa</taxon>
        <taxon>Arthropoda</taxon>
        <taxon>Hexapoda</taxon>
        <taxon>Insecta</taxon>
        <taxon>Pterygota</taxon>
        <taxon>Neoptera</taxon>
        <taxon>Endopterygota</taxon>
        <taxon>Diptera</taxon>
        <taxon>Nematocera</taxon>
        <taxon>Culicoidea</taxon>
        <taxon>Culicidae</taxon>
        <taxon>Anophelinae</taxon>
        <taxon>Anopheles</taxon>
        <taxon>culicifacies species complex</taxon>
    </lineage>
</organism>
<comment type="similarity">
    <text evidence="6">Belongs to the peptidase S1 family. CLIP subfamily.</text>
</comment>
<keyword evidence="5" id="KW-1015">Disulfide bond</keyword>
<evidence type="ECO:0000256" key="7">
    <source>
        <dbReference type="RuleBase" id="RU363034"/>
    </source>
</evidence>
<evidence type="ECO:0000259" key="8">
    <source>
        <dbReference type="PROSITE" id="PS50240"/>
    </source>
</evidence>
<dbReference type="SUPFAM" id="SSF50494">
    <property type="entry name" value="Trypsin-like serine proteases"/>
    <property type="match status" value="1"/>
</dbReference>
<dbReference type="InterPro" id="IPR001314">
    <property type="entry name" value="Peptidase_S1A"/>
</dbReference>
<proteinExistence type="inferred from homology"/>
<dbReference type="InterPro" id="IPR009003">
    <property type="entry name" value="Peptidase_S1_PA"/>
</dbReference>
<keyword evidence="4 7" id="KW-0720">Serine protease</keyword>
<dbReference type="FunFam" id="2.40.10.10:FF:000002">
    <property type="entry name" value="Transmembrane protease serine"/>
    <property type="match status" value="1"/>
</dbReference>
<evidence type="ECO:0000313" key="9">
    <source>
        <dbReference type="EnsemblMetazoa" id="ACUA026668-PA"/>
    </source>
</evidence>
<dbReference type="PANTHER" id="PTHR24276">
    <property type="entry name" value="POLYSERASE-RELATED"/>
    <property type="match status" value="1"/>
</dbReference>
<feature type="domain" description="Peptidase S1" evidence="8">
    <location>
        <begin position="122"/>
        <end position="355"/>
    </location>
</feature>
<protein>
    <recommendedName>
        <fullName evidence="8">Peptidase S1 domain-containing protein</fullName>
    </recommendedName>
</protein>
<evidence type="ECO:0000256" key="4">
    <source>
        <dbReference type="ARBA" id="ARBA00022825"/>
    </source>
</evidence>
<dbReference type="GO" id="GO:0006508">
    <property type="term" value="P:proteolysis"/>
    <property type="evidence" value="ECO:0007669"/>
    <property type="project" value="UniProtKB-KW"/>
</dbReference>
<keyword evidence="10" id="KW-1185">Reference proteome</keyword>
<dbReference type="CDD" id="cd00190">
    <property type="entry name" value="Tryp_SPc"/>
    <property type="match status" value="1"/>
</dbReference>
<evidence type="ECO:0000256" key="3">
    <source>
        <dbReference type="ARBA" id="ARBA00022801"/>
    </source>
</evidence>
<dbReference type="PROSITE" id="PS00135">
    <property type="entry name" value="TRYPSIN_SER"/>
    <property type="match status" value="1"/>
</dbReference>
<dbReference type="STRING" id="139723.A0A182MUP5"/>
<dbReference type="SMART" id="SM00020">
    <property type="entry name" value="Tryp_SPc"/>
    <property type="match status" value="1"/>
</dbReference>
<dbReference type="FunFam" id="2.40.10.10:FF:000068">
    <property type="entry name" value="transmembrane protease serine 2"/>
    <property type="match status" value="1"/>
</dbReference>
<dbReference type="EMBL" id="AXCM01002750">
    <property type="status" value="NOT_ANNOTATED_CDS"/>
    <property type="molecule type" value="Genomic_DNA"/>
</dbReference>
<name>A0A182MUP5_9DIPT</name>
<dbReference type="InterPro" id="IPR043504">
    <property type="entry name" value="Peptidase_S1_PA_chymotrypsin"/>
</dbReference>